<feature type="repeat" description="ANK" evidence="3">
    <location>
        <begin position="216"/>
        <end position="248"/>
    </location>
</feature>
<organism evidence="4 5">
    <name type="scientific">Drosophila busckii</name>
    <name type="common">Fruit fly</name>
    <dbReference type="NCBI Taxonomy" id="30019"/>
    <lineage>
        <taxon>Eukaryota</taxon>
        <taxon>Metazoa</taxon>
        <taxon>Ecdysozoa</taxon>
        <taxon>Arthropoda</taxon>
        <taxon>Hexapoda</taxon>
        <taxon>Insecta</taxon>
        <taxon>Pterygota</taxon>
        <taxon>Neoptera</taxon>
        <taxon>Endopterygota</taxon>
        <taxon>Diptera</taxon>
        <taxon>Brachycera</taxon>
        <taxon>Muscomorpha</taxon>
        <taxon>Ephydroidea</taxon>
        <taxon>Drosophilidae</taxon>
        <taxon>Drosophila</taxon>
    </lineage>
</organism>
<keyword evidence="1" id="KW-0677">Repeat</keyword>
<dbReference type="Gene3D" id="1.25.40.20">
    <property type="entry name" value="Ankyrin repeat-containing domain"/>
    <property type="match status" value="4"/>
</dbReference>
<evidence type="ECO:0000256" key="3">
    <source>
        <dbReference type="PROSITE-ProRule" id="PRU00023"/>
    </source>
</evidence>
<dbReference type="InterPro" id="IPR002110">
    <property type="entry name" value="Ankyrin_rpt"/>
</dbReference>
<evidence type="ECO:0000313" key="5">
    <source>
        <dbReference type="Proteomes" id="UP000494163"/>
    </source>
</evidence>
<dbReference type="AlphaFoldDB" id="A0A0M4EP14"/>
<dbReference type="SMR" id="A0A0M4EP14"/>
<dbReference type="SMART" id="SM00248">
    <property type="entry name" value="ANK"/>
    <property type="match status" value="9"/>
</dbReference>
<dbReference type="OrthoDB" id="366390at2759"/>
<keyword evidence="5" id="KW-1185">Reference proteome</keyword>
<dbReference type="PANTHER" id="PTHR24173:SF74">
    <property type="entry name" value="ANKYRIN REPEAT DOMAIN-CONTAINING PROTEIN 16"/>
    <property type="match status" value="1"/>
</dbReference>
<keyword evidence="2 3" id="KW-0040">ANK repeat</keyword>
<proteinExistence type="predicted"/>
<dbReference type="Pfam" id="PF12796">
    <property type="entry name" value="Ank_2"/>
    <property type="match status" value="2"/>
</dbReference>
<dbReference type="OMA" id="LYHYYAK"/>
<accession>A0A0M4EP14</accession>
<dbReference type="STRING" id="30019.A0A0M4EP14"/>
<sequence length="597" mass="66356">MLSYDLNERLMTAVHSGDFADALNCIIEGAQATYVSSTCGRTAVGTAALLGDAEILQLLIQSCEEPQLNRFHQGAHTDSMETDSTPDGMEKLEWVDEFEGAECDEHSDEHSAEDDGGLYHYYAKTFENTGAFLTECCVRCRHQDPHLYDTELTTPLHYAAAWGHDKCVAILLKHQAPINVVNSEGYTPLHVGAGFVEVTRLLIKHGALINAKTLSDGKTALHLAIENRAPDSAQLLLENNVNVNDTDDEGGTPLMLAIVCDLHPLSFELLERGARINLQDKHGYTALYYAVTGRHVKLAKLLLERGARRLPGHHLLHHCISAHPDDRELVSLLLQHGESLSVRDRDNLTPIMLAIHQQLPELLSFLLDQAEQQRRLGLYNAAQDEGLLLFAVQQIEDVRIFRRVLRVLLAKLPSARLELYGSQASTLFCGFTYSATPLARAISLQRLDIAQLLLREGAHLGQLQVQLMHDLCTNGQPQLLAFAELLVNAGLKFPPPSEPPGPLEQQLRQLSTVPRTLQSLSRQVIRQRLLEQLQQPQSMLHVNYAATEQSSALARIVDAQLCVPNTLKIYLSKFSDLPQMRGTQHNGQMINAPESWD</sequence>
<feature type="repeat" description="ANK" evidence="3">
    <location>
        <begin position="249"/>
        <end position="281"/>
    </location>
</feature>
<evidence type="ECO:0000313" key="4">
    <source>
        <dbReference type="EMBL" id="ALC38245.1"/>
    </source>
</evidence>
<protein>
    <submittedName>
        <fullName evidence="4">CG9121</fullName>
    </submittedName>
</protein>
<dbReference type="PROSITE" id="PS50088">
    <property type="entry name" value="ANK_REPEAT"/>
    <property type="match status" value="4"/>
</dbReference>
<dbReference type="InterPro" id="IPR036770">
    <property type="entry name" value="Ankyrin_rpt-contain_sf"/>
</dbReference>
<dbReference type="PANTHER" id="PTHR24173">
    <property type="entry name" value="ANKYRIN REPEAT CONTAINING"/>
    <property type="match status" value="1"/>
</dbReference>
<dbReference type="EMBL" id="CP012523">
    <property type="protein sequence ID" value="ALC38245.1"/>
    <property type="molecule type" value="Genomic_DNA"/>
</dbReference>
<name>A0A0M4EP14_DROBS</name>
<dbReference type="Proteomes" id="UP000494163">
    <property type="component" value="Chromosome 2L"/>
</dbReference>
<dbReference type="PROSITE" id="PS50297">
    <property type="entry name" value="ANK_REP_REGION"/>
    <property type="match status" value="3"/>
</dbReference>
<dbReference type="SUPFAM" id="SSF48403">
    <property type="entry name" value="Ankyrin repeat"/>
    <property type="match status" value="1"/>
</dbReference>
<feature type="repeat" description="ANK" evidence="3">
    <location>
        <begin position="151"/>
        <end position="183"/>
    </location>
</feature>
<gene>
    <name evidence="4" type="ORF">Dbus_chr2Lg330</name>
</gene>
<reference evidence="4 5" key="1">
    <citation type="submission" date="2015-08" db="EMBL/GenBank/DDBJ databases">
        <title>Ancestral chromatin configuration constrains chromatin evolution on differentiating sex chromosomes in Drosophila.</title>
        <authorList>
            <person name="Zhou Q."/>
            <person name="Bachtrog D."/>
        </authorList>
    </citation>
    <scope>NUCLEOTIDE SEQUENCE [LARGE SCALE GENOMIC DNA]</scope>
    <source>
        <tissue evidence="4">Whole larvae</tissue>
    </source>
</reference>
<feature type="repeat" description="ANK" evidence="3">
    <location>
        <begin position="282"/>
        <end position="307"/>
    </location>
</feature>
<evidence type="ECO:0000256" key="2">
    <source>
        <dbReference type="ARBA" id="ARBA00023043"/>
    </source>
</evidence>
<evidence type="ECO:0000256" key="1">
    <source>
        <dbReference type="ARBA" id="ARBA00022737"/>
    </source>
</evidence>